<protein>
    <submittedName>
        <fullName evidence="1">Flagellar biosynthetic protein FliO</fullName>
    </submittedName>
</protein>
<reference evidence="1" key="1">
    <citation type="submission" date="2024-12" db="EMBL/GenBank/DDBJ databases">
        <authorList>
            <person name="Wu N."/>
        </authorList>
    </citation>
    <scope>NUCLEOTIDE SEQUENCE</scope>
    <source>
        <strain evidence="1">P15</strain>
    </source>
</reference>
<name>A0ACC7NYF4_9BACL</name>
<keyword evidence="1" id="KW-0969">Cilium</keyword>
<accession>A0ACC7NYF4</accession>
<gene>
    <name evidence="1" type="ORF">ACI1P1_02200</name>
</gene>
<organism evidence="1 2">
    <name type="scientific">Paenibacillus mesotrionivorans</name>
    <dbReference type="NCBI Taxonomy" id="3160968"/>
    <lineage>
        <taxon>Bacteria</taxon>
        <taxon>Bacillati</taxon>
        <taxon>Bacillota</taxon>
        <taxon>Bacilli</taxon>
        <taxon>Bacillales</taxon>
        <taxon>Paenibacillaceae</taxon>
        <taxon>Paenibacillus</taxon>
    </lineage>
</organism>
<evidence type="ECO:0000313" key="2">
    <source>
        <dbReference type="Proteomes" id="UP001631969"/>
    </source>
</evidence>
<keyword evidence="1" id="KW-0282">Flagellum</keyword>
<dbReference type="EMBL" id="JBJURJ010000001">
    <property type="protein sequence ID" value="MFM9327102.1"/>
    <property type="molecule type" value="Genomic_DNA"/>
</dbReference>
<comment type="caution">
    <text evidence="1">The sequence shown here is derived from an EMBL/GenBank/DDBJ whole genome shotgun (WGS) entry which is preliminary data.</text>
</comment>
<evidence type="ECO:0000313" key="1">
    <source>
        <dbReference type="EMBL" id="MFM9327102.1"/>
    </source>
</evidence>
<keyword evidence="2" id="KW-1185">Reference proteome</keyword>
<sequence length="205" mass="22356">MKRVCKGLLAAGACVLHASMTAGISYAQEIDGMPDLQGGSSLSVFWMILKVILFLVVIIGIFLVIMKTVSQKGKLFRADRSLRTIGGVGLGQNKSVQLVQIGNALYVLGVGEEVGLVDKITDEAEIRYILDNLHASPAAGTGTFSSVGGWLKGFDKNRPSSEELDVTPSFQAVFQEKMMKMANRQKKVEELITEDRQNPHDRLDD</sequence>
<proteinExistence type="predicted"/>
<dbReference type="Proteomes" id="UP001631969">
    <property type="component" value="Unassembled WGS sequence"/>
</dbReference>
<keyword evidence="1" id="KW-0966">Cell projection</keyword>